<dbReference type="InterPro" id="IPR015797">
    <property type="entry name" value="NUDIX_hydrolase-like_dom_sf"/>
</dbReference>
<dbReference type="InterPro" id="IPR020476">
    <property type="entry name" value="Nudix_hydrolase"/>
</dbReference>
<dbReference type="SUPFAM" id="SSF55811">
    <property type="entry name" value="Nudix"/>
    <property type="match status" value="1"/>
</dbReference>
<dbReference type="Gene3D" id="3.90.79.10">
    <property type="entry name" value="Nucleoside Triphosphate Pyrophosphohydrolase"/>
    <property type="match status" value="1"/>
</dbReference>
<dbReference type="PANTHER" id="PTHR43046">
    <property type="entry name" value="GDP-MANNOSE MANNOSYL HYDROLASE"/>
    <property type="match status" value="1"/>
</dbReference>
<dbReference type="PROSITE" id="PS00893">
    <property type="entry name" value="NUDIX_BOX"/>
    <property type="match status" value="1"/>
</dbReference>
<dbReference type="InterPro" id="IPR020084">
    <property type="entry name" value="NUDIX_hydrolase_CS"/>
</dbReference>
<dbReference type="PANTHER" id="PTHR43046:SF14">
    <property type="entry name" value="MUTT_NUDIX FAMILY PROTEIN"/>
    <property type="match status" value="1"/>
</dbReference>
<evidence type="ECO:0000259" key="3">
    <source>
        <dbReference type="PROSITE" id="PS51462"/>
    </source>
</evidence>
<dbReference type="PRINTS" id="PR00502">
    <property type="entry name" value="NUDIXFAMILY"/>
</dbReference>
<dbReference type="EMBL" id="CP146016">
    <property type="protein sequence ID" value="WWQ61448.1"/>
    <property type="molecule type" value="Genomic_DNA"/>
</dbReference>
<protein>
    <submittedName>
        <fullName evidence="4">NUDIX hydrolase</fullName>
    </submittedName>
</protein>
<accession>A0AAX4L2L9</accession>
<keyword evidence="5" id="KW-1185">Reference proteome</keyword>
<dbReference type="RefSeq" id="WP_338603789.1">
    <property type="nucleotide sequence ID" value="NZ_CP146016.1"/>
</dbReference>
<organism evidence="4 5">
    <name type="scientific">Sulfolobus tengchongensis</name>
    <dbReference type="NCBI Taxonomy" id="207809"/>
    <lineage>
        <taxon>Archaea</taxon>
        <taxon>Thermoproteota</taxon>
        <taxon>Thermoprotei</taxon>
        <taxon>Sulfolobales</taxon>
        <taxon>Sulfolobaceae</taxon>
        <taxon>Sulfolobus</taxon>
    </lineage>
</organism>
<dbReference type="InterPro" id="IPR000086">
    <property type="entry name" value="NUDIX_hydrolase_dom"/>
</dbReference>
<dbReference type="GeneID" id="89336113"/>
<dbReference type="Pfam" id="PF00293">
    <property type="entry name" value="NUDIX"/>
    <property type="match status" value="1"/>
</dbReference>
<evidence type="ECO:0000313" key="5">
    <source>
        <dbReference type="Proteomes" id="UP001432202"/>
    </source>
</evidence>
<gene>
    <name evidence="4" type="ORF">V6M85_05055</name>
</gene>
<evidence type="ECO:0000256" key="2">
    <source>
        <dbReference type="ARBA" id="ARBA00022801"/>
    </source>
</evidence>
<feature type="domain" description="Nudix hydrolase" evidence="3">
    <location>
        <begin position="3"/>
        <end position="128"/>
    </location>
</feature>
<name>A0AAX4L2L9_9CREN</name>
<evidence type="ECO:0000256" key="1">
    <source>
        <dbReference type="ARBA" id="ARBA00001946"/>
    </source>
</evidence>
<proteinExistence type="predicted"/>
<keyword evidence="2 4" id="KW-0378">Hydrolase</keyword>
<dbReference type="GO" id="GO:0016787">
    <property type="term" value="F:hydrolase activity"/>
    <property type="evidence" value="ECO:0007669"/>
    <property type="project" value="UniProtKB-KW"/>
</dbReference>
<comment type="cofactor">
    <cofactor evidence="1">
        <name>Mg(2+)</name>
        <dbReference type="ChEBI" id="CHEBI:18420"/>
    </cofactor>
</comment>
<evidence type="ECO:0000313" key="4">
    <source>
        <dbReference type="EMBL" id="WWQ61448.1"/>
    </source>
</evidence>
<sequence length="141" mass="15895">MNRPLVAVGCLVISDNKVLLVKRKNPPNTGLWAIPGGKVEYGETLEEALKREMKEETGLEVTIGNLVSIVQVVSEGFHYVILDFECKPIGGELRASTDALQVEYVPFDKIKDIQTTKTTYEMLEKYFKGERPPYFITQISK</sequence>
<dbReference type="PROSITE" id="PS51462">
    <property type="entry name" value="NUDIX"/>
    <property type="match status" value="1"/>
</dbReference>
<reference evidence="4 5" key="1">
    <citation type="submission" date="2024-02" db="EMBL/GenBank/DDBJ databases">
        <title>STSV induces naive adaptation in Sulfolobus.</title>
        <authorList>
            <person name="Xiang X."/>
            <person name="Song M."/>
        </authorList>
    </citation>
    <scope>NUCLEOTIDE SEQUENCE [LARGE SCALE GENOMIC DNA]</scope>
    <source>
        <strain evidence="4 5">RT2</strain>
    </source>
</reference>
<dbReference type="AlphaFoldDB" id="A0AAX4L2L9"/>
<dbReference type="CDD" id="cd04673">
    <property type="entry name" value="NUDIX_ADPRase"/>
    <property type="match status" value="1"/>
</dbReference>
<dbReference type="Proteomes" id="UP001432202">
    <property type="component" value="Chromosome"/>
</dbReference>